<keyword evidence="2" id="KW-0805">Transcription regulation</keyword>
<dbReference type="PANTHER" id="PTHR30419">
    <property type="entry name" value="HTH-TYPE TRANSCRIPTIONAL REGULATOR YBHD"/>
    <property type="match status" value="1"/>
</dbReference>
<dbReference type="PROSITE" id="PS50931">
    <property type="entry name" value="HTH_LYSR"/>
    <property type="match status" value="1"/>
</dbReference>
<dbReference type="Proteomes" id="UP001300871">
    <property type="component" value="Unassembled WGS sequence"/>
</dbReference>
<dbReference type="GO" id="GO:0003677">
    <property type="term" value="F:DNA binding"/>
    <property type="evidence" value="ECO:0007669"/>
    <property type="project" value="UniProtKB-KW"/>
</dbReference>
<dbReference type="Gene3D" id="1.10.10.10">
    <property type="entry name" value="Winged helix-like DNA-binding domain superfamily/Winged helix DNA-binding domain"/>
    <property type="match status" value="1"/>
</dbReference>
<dbReference type="SUPFAM" id="SSF46785">
    <property type="entry name" value="Winged helix' DNA-binding domain"/>
    <property type="match status" value="1"/>
</dbReference>
<evidence type="ECO:0000256" key="1">
    <source>
        <dbReference type="ARBA" id="ARBA00009437"/>
    </source>
</evidence>
<accession>A0AAW5EYK2</accession>
<dbReference type="RefSeq" id="WP_003497644.1">
    <property type="nucleotide sequence ID" value="NZ_BAABZD010000003.1"/>
</dbReference>
<evidence type="ECO:0000313" key="8">
    <source>
        <dbReference type="Proteomes" id="UP001203136"/>
    </source>
</evidence>
<dbReference type="GO" id="GO:0003700">
    <property type="term" value="F:DNA-binding transcription factor activity"/>
    <property type="evidence" value="ECO:0007669"/>
    <property type="project" value="InterPro"/>
</dbReference>
<gene>
    <name evidence="6" type="ORF">K5I21_00545</name>
    <name evidence="7" type="ORF">PM006_11195</name>
</gene>
<reference evidence="6" key="1">
    <citation type="journal article" date="2022" name="Cell Host Microbe">
        <title>Colonization of the live biotherapeutic product VE303 and modulation of the microbiota and metabolites in healthy volunteers.</title>
        <authorList>
            <person name="Dsouza M."/>
            <person name="Menon R."/>
            <person name="Crossette E."/>
            <person name="Bhattarai S.K."/>
            <person name="Schneider J."/>
            <person name="Kim Y.G."/>
            <person name="Reddy S."/>
            <person name="Caballero S."/>
            <person name="Felix C."/>
            <person name="Cornacchione L."/>
            <person name="Hendrickson J."/>
            <person name="Watson A.R."/>
            <person name="Minot S.S."/>
            <person name="Greenfield N."/>
            <person name="Schopf L."/>
            <person name="Szabady R."/>
            <person name="Patarroyo J."/>
            <person name="Smith W."/>
            <person name="Harrison P."/>
            <person name="Kuijper E.J."/>
            <person name="Kelly C.P."/>
            <person name="Olle B."/>
            <person name="Bobilev D."/>
            <person name="Silber J.L."/>
            <person name="Bucci V."/>
            <person name="Roberts B."/>
            <person name="Faith J."/>
            <person name="Norman J.M."/>
        </authorList>
    </citation>
    <scope>NUCLEOTIDE SEQUENCE</scope>
    <source>
        <strain evidence="6">VE303-04</strain>
    </source>
</reference>
<dbReference type="CDD" id="cd05466">
    <property type="entry name" value="PBP2_LTTR_substrate"/>
    <property type="match status" value="1"/>
</dbReference>
<dbReference type="AlphaFoldDB" id="A0AAW5EYK2"/>
<dbReference type="PANTHER" id="PTHR30419:SF25">
    <property type="entry name" value="HTH-TYPE TRANSCRIPTIONAL REGULATOR YTLI"/>
    <property type="match status" value="1"/>
</dbReference>
<dbReference type="FunFam" id="1.10.10.10:FF:000001">
    <property type="entry name" value="LysR family transcriptional regulator"/>
    <property type="match status" value="1"/>
</dbReference>
<reference evidence="7" key="2">
    <citation type="submission" date="2023-01" db="EMBL/GenBank/DDBJ databases">
        <title>Human gut microbiome strain richness.</title>
        <authorList>
            <person name="Chen-Liaw A."/>
        </authorList>
    </citation>
    <scope>NUCLEOTIDE SEQUENCE</scope>
    <source>
        <strain evidence="7">B1_m1001713B170214d0_201011</strain>
    </source>
</reference>
<evidence type="ECO:0000256" key="2">
    <source>
        <dbReference type="ARBA" id="ARBA00023015"/>
    </source>
</evidence>
<dbReference type="Gene3D" id="3.40.190.290">
    <property type="match status" value="1"/>
</dbReference>
<dbReference type="GeneID" id="57967936"/>
<dbReference type="InterPro" id="IPR005119">
    <property type="entry name" value="LysR_subst-bd"/>
</dbReference>
<dbReference type="Proteomes" id="UP001203136">
    <property type="component" value="Unassembled WGS sequence"/>
</dbReference>
<evidence type="ECO:0000313" key="7">
    <source>
        <dbReference type="EMBL" id="MDB2000767.1"/>
    </source>
</evidence>
<feature type="domain" description="HTH lysR-type" evidence="5">
    <location>
        <begin position="1"/>
        <end position="58"/>
    </location>
</feature>
<proteinExistence type="inferred from homology"/>
<dbReference type="EMBL" id="JAINVB010000001">
    <property type="protein sequence ID" value="MCK0084385.1"/>
    <property type="molecule type" value="Genomic_DNA"/>
</dbReference>
<dbReference type="InterPro" id="IPR000847">
    <property type="entry name" value="LysR_HTH_N"/>
</dbReference>
<evidence type="ECO:0000256" key="4">
    <source>
        <dbReference type="ARBA" id="ARBA00023163"/>
    </source>
</evidence>
<dbReference type="InterPro" id="IPR036390">
    <property type="entry name" value="WH_DNA-bd_sf"/>
</dbReference>
<dbReference type="GO" id="GO:0005829">
    <property type="term" value="C:cytosol"/>
    <property type="evidence" value="ECO:0007669"/>
    <property type="project" value="TreeGrafter"/>
</dbReference>
<keyword evidence="3" id="KW-0238">DNA-binding</keyword>
<evidence type="ECO:0000259" key="5">
    <source>
        <dbReference type="PROSITE" id="PS50931"/>
    </source>
</evidence>
<comment type="similarity">
    <text evidence="1">Belongs to the LysR transcriptional regulatory family.</text>
</comment>
<name>A0AAW5EYK2_CLOSY</name>
<evidence type="ECO:0000256" key="3">
    <source>
        <dbReference type="ARBA" id="ARBA00023125"/>
    </source>
</evidence>
<keyword evidence="4" id="KW-0804">Transcription</keyword>
<evidence type="ECO:0000313" key="6">
    <source>
        <dbReference type="EMBL" id="MCK0084385.1"/>
    </source>
</evidence>
<dbReference type="Pfam" id="PF00126">
    <property type="entry name" value="HTH_1"/>
    <property type="match status" value="1"/>
</dbReference>
<protein>
    <submittedName>
        <fullName evidence="6">LysR family transcriptional regulator</fullName>
    </submittedName>
</protein>
<dbReference type="Pfam" id="PF03466">
    <property type="entry name" value="LysR_substrate"/>
    <property type="match status" value="1"/>
</dbReference>
<dbReference type="InterPro" id="IPR036388">
    <property type="entry name" value="WH-like_DNA-bd_sf"/>
</dbReference>
<dbReference type="InterPro" id="IPR050950">
    <property type="entry name" value="HTH-type_LysR_regulators"/>
</dbReference>
<organism evidence="6 8">
    <name type="scientific">Clostridium symbiosum</name>
    <name type="common">Bacteroides symbiosus</name>
    <dbReference type="NCBI Taxonomy" id="1512"/>
    <lineage>
        <taxon>Bacteria</taxon>
        <taxon>Bacillati</taxon>
        <taxon>Bacillota</taxon>
        <taxon>Clostridia</taxon>
        <taxon>Lachnospirales</taxon>
        <taxon>Lachnospiraceae</taxon>
        <taxon>Otoolea</taxon>
    </lineage>
</organism>
<dbReference type="EMBL" id="JAQLGM010000025">
    <property type="protein sequence ID" value="MDB2000767.1"/>
    <property type="molecule type" value="Genomic_DNA"/>
</dbReference>
<comment type="caution">
    <text evidence="6">The sequence shown here is derived from an EMBL/GenBank/DDBJ whole genome shotgun (WGS) entry which is preliminary data.</text>
</comment>
<sequence length="298" mass="35032">MNIRQLEYFVKVYESGSFFKAADSLFISQQALSRALATLEQELNAQLFYRNHKGVIPTPLGQELYVSCQPALREMRTLEKHMNEFVRQNYGCLKIGLGAGCRYFISKTMWKDFFKDYPLISYDVEEYTYRQSIELLNNKELDILIISDYTPGKEYYQYELKTQERVLLLPKEHPALQEEYAELQDLKEESFVLSINDLAYHDFTEFCKNNHCLPKEILRVSDTLYMYETCSRDRCAGITIKGYFTDVFLPKFPDLDIMPFEHNLFPYTITLVARKNHPNLALIMSLSAYLKEYLSDKS</sequence>
<dbReference type="SUPFAM" id="SSF53850">
    <property type="entry name" value="Periplasmic binding protein-like II"/>
    <property type="match status" value="1"/>
</dbReference>
<dbReference type="PRINTS" id="PR00039">
    <property type="entry name" value="HTHLYSR"/>
</dbReference>